<dbReference type="InterPro" id="IPR011853">
    <property type="entry name" value="TRAP_DctM-Dct_fused"/>
</dbReference>
<protein>
    <submittedName>
        <fullName evidence="4">C4-dicarboxylate ABC transporter permease</fullName>
    </submittedName>
</protein>
<keyword evidence="2" id="KW-1133">Transmembrane helix</keyword>
<feature type="transmembrane region" description="Helical" evidence="2">
    <location>
        <begin position="136"/>
        <end position="155"/>
    </location>
</feature>
<dbReference type="NCBIfam" id="TIGR02123">
    <property type="entry name" value="TRAP_fused"/>
    <property type="match status" value="1"/>
</dbReference>
<feature type="transmembrane region" description="Helical" evidence="2">
    <location>
        <begin position="446"/>
        <end position="465"/>
    </location>
</feature>
<dbReference type="EMBL" id="MTSD02000005">
    <property type="protein sequence ID" value="OOV86747.1"/>
    <property type="molecule type" value="Genomic_DNA"/>
</dbReference>
<dbReference type="GO" id="GO:0005886">
    <property type="term" value="C:plasma membrane"/>
    <property type="evidence" value="ECO:0007669"/>
    <property type="project" value="UniProtKB-SubCell"/>
</dbReference>
<name>A0A1T1HAJ4_OCELI</name>
<dbReference type="PANTHER" id="PTHR43849:SF2">
    <property type="entry name" value="BLL3936 PROTEIN"/>
    <property type="match status" value="1"/>
</dbReference>
<reference evidence="4" key="1">
    <citation type="submission" date="2017-02" db="EMBL/GenBank/DDBJ databases">
        <title>Draft Genome Sequence of the Salt Water Bacterium Oceanospirillum linum ATCC 11336.</title>
        <authorList>
            <person name="Trachtenberg A.M."/>
            <person name="Carney J.G."/>
            <person name="Linnane J.D."/>
            <person name="Rheaume B.A."/>
            <person name="Pitts N.L."/>
            <person name="Mykles D.L."/>
            <person name="Maclea K.S."/>
        </authorList>
    </citation>
    <scope>NUCLEOTIDE SEQUENCE [LARGE SCALE GENOMIC DNA]</scope>
    <source>
        <strain evidence="4">ATCC 11336</strain>
    </source>
</reference>
<feature type="transmembrane region" description="Helical" evidence="2">
    <location>
        <begin position="230"/>
        <end position="249"/>
    </location>
</feature>
<feature type="transmembrane region" description="Helical" evidence="2">
    <location>
        <begin position="79"/>
        <end position="101"/>
    </location>
</feature>
<dbReference type="STRING" id="966.BTA35_0212575"/>
<feature type="transmembrane region" description="Helical" evidence="2">
    <location>
        <begin position="410"/>
        <end position="434"/>
    </location>
</feature>
<evidence type="ECO:0000313" key="5">
    <source>
        <dbReference type="Proteomes" id="UP000190064"/>
    </source>
</evidence>
<sequence length="710" mass="76128">MDAHLSSDPESAVPEPETQGWFGKFTFAFCIFVALSHIYFNTLGNMSELWLSAMHFGMFGFLCALLYRTGKDKTGVTKTFHWGINILLGGLSLVVVAYLMLGESALYARGVTFISTDWLAAIVAVILVVEFARRTSGWVIPVMILIALSYVAWWGKYLTGVFHFPGLTAETLLFRSYFSNEGMFGSIARISSTYVYMFILFGAFLVRSGAGEFIIELARCVAGRMIGGPGLVAVVGSSLMGSISGSAVANTVSTGVITIPMMKRAGFRPVYAGGIEAAASTGGQLMPPVMGAGAFIMASYTQVPYLEIITLAFLPAMIYFLSVAFFVRIEAKRLNIQVVEEETPRAIDILKRGWHSLVPIVVLVVLLIYGFTPTYAAGFSILSVVIASWLSPNPMGLRDIAGSMVQGTYNMIPTAVLLIAVGLVINVVTTTGVGNTFSLMISQWSGGSLLISLVLVALASLIVGMGLPVTASYIVLGTLSAPALYSLMNESHLIDYLMSGQVEGMASAMITLSLPSLAEALPQGLTLAQAQQVIATLPSDSLDMVIEQGLSAETLTISLISAHMIIFWLSQDSNVTPPVCLAAFAAAAVARANPMRTGFMAWRFAKALYVVPLLFVYTPLIGGTLAEVLQIFIFACLGMYALAGFFENHLEGPLQLWQRILLVPAAGLMLWPDLGLVAQLAGFAILLVLFVLSRRAEPVNPHRVVSAEAA</sequence>
<feature type="transmembrane region" description="Helical" evidence="2">
    <location>
        <begin position="676"/>
        <end position="693"/>
    </location>
</feature>
<dbReference type="AlphaFoldDB" id="A0A1T1HAJ4"/>
<gene>
    <name evidence="4" type="ORF">BTA35_0212575</name>
</gene>
<proteinExistence type="predicted"/>
<keyword evidence="1" id="KW-0813">Transport</keyword>
<keyword evidence="5" id="KW-1185">Reference proteome</keyword>
<keyword evidence="2" id="KW-0812">Transmembrane</keyword>
<dbReference type="InterPro" id="IPR010656">
    <property type="entry name" value="DctM"/>
</dbReference>
<dbReference type="GO" id="GO:0022857">
    <property type="term" value="F:transmembrane transporter activity"/>
    <property type="evidence" value="ECO:0007669"/>
    <property type="project" value="UniProtKB-UniRule"/>
</dbReference>
<keyword evidence="2" id="KW-0472">Membrane</keyword>
<feature type="transmembrane region" description="Helical" evidence="2">
    <location>
        <begin position="49"/>
        <end position="67"/>
    </location>
</feature>
<feature type="transmembrane region" description="Helical" evidence="2">
    <location>
        <begin position="21"/>
        <end position="43"/>
    </location>
</feature>
<comment type="function">
    <text evidence="1">Part of the tripartite ATP-independent periplasmic (TRAP) transport system.</text>
</comment>
<evidence type="ECO:0000256" key="2">
    <source>
        <dbReference type="SAM" id="Phobius"/>
    </source>
</evidence>
<feature type="transmembrane region" description="Helical" evidence="2">
    <location>
        <begin position="628"/>
        <end position="646"/>
    </location>
</feature>
<evidence type="ECO:0000313" key="4">
    <source>
        <dbReference type="EMBL" id="OOV86747.1"/>
    </source>
</evidence>
<feature type="transmembrane region" description="Helical" evidence="2">
    <location>
        <begin position="357"/>
        <end position="390"/>
    </location>
</feature>
<comment type="subcellular location">
    <subcellularLocation>
        <location evidence="1">Cell inner membrane</location>
        <topology evidence="1">Multi-pass membrane protein</topology>
    </subcellularLocation>
</comment>
<feature type="domain" description="TRAP C4-dicarboxylate transport system permease DctM subunit" evidence="3">
    <location>
        <begin position="124"/>
        <end position="619"/>
    </location>
</feature>
<dbReference type="Proteomes" id="UP000190064">
    <property type="component" value="Unassembled WGS sequence"/>
</dbReference>
<evidence type="ECO:0000259" key="3">
    <source>
        <dbReference type="Pfam" id="PF06808"/>
    </source>
</evidence>
<accession>A0A1T1HAJ4</accession>
<feature type="transmembrane region" description="Helical" evidence="2">
    <location>
        <begin position="190"/>
        <end position="210"/>
    </location>
</feature>
<organism evidence="4 5">
    <name type="scientific">Oceanospirillum linum</name>
    <dbReference type="NCBI Taxonomy" id="966"/>
    <lineage>
        <taxon>Bacteria</taxon>
        <taxon>Pseudomonadati</taxon>
        <taxon>Pseudomonadota</taxon>
        <taxon>Gammaproteobacteria</taxon>
        <taxon>Oceanospirillales</taxon>
        <taxon>Oceanospirillaceae</taxon>
        <taxon>Oceanospirillum</taxon>
    </lineage>
</organism>
<keyword evidence="1" id="KW-1003">Cell membrane</keyword>
<comment type="caution">
    <text evidence="4">The sequence shown here is derived from an EMBL/GenBank/DDBJ whole genome shotgun (WGS) entry which is preliminary data.</text>
</comment>
<feature type="transmembrane region" description="Helical" evidence="2">
    <location>
        <begin position="604"/>
        <end position="622"/>
    </location>
</feature>
<dbReference type="Pfam" id="PF06808">
    <property type="entry name" value="DctM"/>
    <property type="match status" value="1"/>
</dbReference>
<evidence type="ECO:0000256" key="1">
    <source>
        <dbReference type="RuleBase" id="RU369079"/>
    </source>
</evidence>
<feature type="transmembrane region" description="Helical" evidence="2">
    <location>
        <begin position="308"/>
        <end position="327"/>
    </location>
</feature>
<keyword evidence="1" id="KW-0997">Cell inner membrane</keyword>
<dbReference type="PANTHER" id="PTHR43849">
    <property type="entry name" value="BLL3936 PROTEIN"/>
    <property type="match status" value="1"/>
</dbReference>
<feature type="transmembrane region" description="Helical" evidence="2">
    <location>
        <begin position="107"/>
        <end position="129"/>
    </location>
</feature>